<dbReference type="EMBL" id="JAZGLY010000002">
    <property type="protein sequence ID" value="MEE6186278.1"/>
    <property type="molecule type" value="Genomic_DNA"/>
</dbReference>
<dbReference type="CDD" id="cd00586">
    <property type="entry name" value="4HBT"/>
    <property type="match status" value="1"/>
</dbReference>
<dbReference type="Pfam" id="PF13279">
    <property type="entry name" value="4HBT_2"/>
    <property type="match status" value="1"/>
</dbReference>
<dbReference type="InterPro" id="IPR029069">
    <property type="entry name" value="HotDog_dom_sf"/>
</dbReference>
<dbReference type="Gene3D" id="3.10.129.10">
    <property type="entry name" value="Hotdog Thioesterase"/>
    <property type="match status" value="1"/>
</dbReference>
<gene>
    <name evidence="3" type="ORF">V2H41_03245</name>
</gene>
<name>A0ABU7RE49_9BACT</name>
<comment type="similarity">
    <text evidence="1">Belongs to the 4-hydroxybenzoyl-CoA thioesterase family.</text>
</comment>
<accession>A0ABU7RE49</accession>
<dbReference type="InterPro" id="IPR050563">
    <property type="entry name" value="4-hydroxybenzoyl-CoA_TE"/>
</dbReference>
<dbReference type="RefSeq" id="WP_330973688.1">
    <property type="nucleotide sequence ID" value="NZ_JAZGLY010000002.1"/>
</dbReference>
<keyword evidence="2" id="KW-0378">Hydrolase</keyword>
<comment type="caution">
    <text evidence="3">The sequence shown here is derived from an EMBL/GenBank/DDBJ whole genome shotgun (WGS) entry which is preliminary data.</text>
</comment>
<evidence type="ECO:0000313" key="4">
    <source>
        <dbReference type="Proteomes" id="UP001357452"/>
    </source>
</evidence>
<reference evidence="3 4" key="1">
    <citation type="submission" date="2024-01" db="EMBL/GenBank/DDBJ databases">
        <title>Niabella digestum sp. nov., isolated from waste digestion system.</title>
        <authorList>
            <person name="Zhang L."/>
        </authorList>
    </citation>
    <scope>NUCLEOTIDE SEQUENCE [LARGE SCALE GENOMIC DNA]</scope>
    <source>
        <strain evidence="3 4">A18</strain>
    </source>
</reference>
<evidence type="ECO:0000256" key="2">
    <source>
        <dbReference type="ARBA" id="ARBA00022801"/>
    </source>
</evidence>
<proteinExistence type="inferred from homology"/>
<protein>
    <submittedName>
        <fullName evidence="3">Thioesterase family protein</fullName>
    </submittedName>
</protein>
<dbReference type="PANTHER" id="PTHR31793">
    <property type="entry name" value="4-HYDROXYBENZOYL-COA THIOESTERASE FAMILY MEMBER"/>
    <property type="match status" value="1"/>
</dbReference>
<keyword evidence="4" id="KW-1185">Reference proteome</keyword>
<evidence type="ECO:0000313" key="3">
    <source>
        <dbReference type="EMBL" id="MEE6186278.1"/>
    </source>
</evidence>
<dbReference type="SUPFAM" id="SSF54637">
    <property type="entry name" value="Thioesterase/thiol ester dehydrase-isomerase"/>
    <property type="match status" value="1"/>
</dbReference>
<organism evidence="3 4">
    <name type="scientific">Niabella digestorum</name>
    <dbReference type="NCBI Taxonomy" id="3117701"/>
    <lineage>
        <taxon>Bacteria</taxon>
        <taxon>Pseudomonadati</taxon>
        <taxon>Bacteroidota</taxon>
        <taxon>Chitinophagia</taxon>
        <taxon>Chitinophagales</taxon>
        <taxon>Chitinophagaceae</taxon>
        <taxon>Niabella</taxon>
    </lineage>
</organism>
<sequence length="143" mass="15831">MARVKVALPAQFPFSTVIPIRITDLNYGGHVGNDAVLSIIHEARMQFLAHYGYSEMHFEGVGLIMADVAIEFKHEAFYGDSIIASVAASDFGKVTFDIYYKLEKKDGDKIIPVAYAKTGMVCFDYGQKKVVPVPNSIPARLQQ</sequence>
<dbReference type="PANTHER" id="PTHR31793:SF27">
    <property type="entry name" value="NOVEL THIOESTERASE SUPERFAMILY DOMAIN AND SAPOSIN A-TYPE DOMAIN CONTAINING PROTEIN (0610012H03RIK)"/>
    <property type="match status" value="1"/>
</dbReference>
<dbReference type="Proteomes" id="UP001357452">
    <property type="component" value="Unassembled WGS sequence"/>
</dbReference>
<evidence type="ECO:0000256" key="1">
    <source>
        <dbReference type="ARBA" id="ARBA00005953"/>
    </source>
</evidence>